<dbReference type="AlphaFoldDB" id="A0A6P2BTY2"/>
<dbReference type="EMBL" id="RPFW01000005">
    <property type="protein sequence ID" value="TVZ02542.1"/>
    <property type="molecule type" value="Genomic_DNA"/>
</dbReference>
<evidence type="ECO:0000259" key="1">
    <source>
        <dbReference type="Pfam" id="PF11706"/>
    </source>
</evidence>
<accession>A0A6P2BTY2</accession>
<dbReference type="InterPro" id="IPR010852">
    <property type="entry name" value="ABATE"/>
</dbReference>
<evidence type="ECO:0000313" key="3">
    <source>
        <dbReference type="Proteomes" id="UP000460272"/>
    </source>
</evidence>
<dbReference type="Pfam" id="PF11706">
    <property type="entry name" value="zf-CGNR"/>
    <property type="match status" value="1"/>
</dbReference>
<sequence length="241" mass="26997">MRPARSRSWRTSWPDHSTAPANYHLPVRLHQQNNFCWYDVRVQSVAEIPFIAGHVALDFVNTAEGRGHADSGEALHTADDLRQWGERRGVIAPSVITDSVIAGDDELPAALQARELLYRLFLDQTQGRRAAAEDLATLERLVSGAYQVAHLDQAADGRFSWGWDRAQLSTVRYVVVTSALALLSQSPSARLKQCPGDDCGWFFIDTTKRGNRRWCSMSECGQEAKTARRRVRPASHEVDAR</sequence>
<feature type="domain" description="Zinc finger CGNR" evidence="1">
    <location>
        <begin position="190"/>
        <end position="232"/>
    </location>
</feature>
<dbReference type="Proteomes" id="UP000460272">
    <property type="component" value="Unassembled WGS sequence"/>
</dbReference>
<name>A0A6P2BTY2_9ACTN</name>
<dbReference type="Pfam" id="PF07336">
    <property type="entry name" value="ABATE"/>
    <property type="match status" value="1"/>
</dbReference>
<dbReference type="InterPro" id="IPR021005">
    <property type="entry name" value="Znf_CGNR"/>
</dbReference>
<gene>
    <name evidence="2" type="ORF">EAS64_27570</name>
</gene>
<evidence type="ECO:0000313" key="2">
    <source>
        <dbReference type="EMBL" id="TVZ02542.1"/>
    </source>
</evidence>
<dbReference type="OrthoDB" id="3211108at2"/>
<proteinExistence type="predicted"/>
<dbReference type="InterPro" id="IPR023286">
    <property type="entry name" value="ABATE_dom_sf"/>
</dbReference>
<dbReference type="PANTHER" id="PTHR35525">
    <property type="entry name" value="BLL6575 PROTEIN"/>
    <property type="match status" value="1"/>
</dbReference>
<dbReference type="Gene3D" id="1.10.3300.10">
    <property type="entry name" value="Jann2411-like domain"/>
    <property type="match status" value="1"/>
</dbReference>
<organism evidence="2 3">
    <name type="scientific">Trebonia kvetii</name>
    <dbReference type="NCBI Taxonomy" id="2480626"/>
    <lineage>
        <taxon>Bacteria</taxon>
        <taxon>Bacillati</taxon>
        <taxon>Actinomycetota</taxon>
        <taxon>Actinomycetes</taxon>
        <taxon>Streptosporangiales</taxon>
        <taxon>Treboniaceae</taxon>
        <taxon>Trebonia</taxon>
    </lineage>
</organism>
<dbReference type="PANTHER" id="PTHR35525:SF3">
    <property type="entry name" value="BLL6575 PROTEIN"/>
    <property type="match status" value="1"/>
</dbReference>
<comment type="caution">
    <text evidence="2">The sequence shown here is derived from an EMBL/GenBank/DDBJ whole genome shotgun (WGS) entry which is preliminary data.</text>
</comment>
<dbReference type="SUPFAM" id="SSF160904">
    <property type="entry name" value="Jann2411-like"/>
    <property type="match status" value="1"/>
</dbReference>
<reference evidence="2 3" key="1">
    <citation type="submission" date="2018-11" db="EMBL/GenBank/DDBJ databases">
        <title>Trebonia kvetii gen.nov., sp.nov., a novel acidophilic actinobacterium, and proposal of the new actinobacterial family Treboniaceae fam. nov.</title>
        <authorList>
            <person name="Rapoport D."/>
            <person name="Sagova-Mareckova M."/>
            <person name="Sedlacek I."/>
            <person name="Provaznik J."/>
            <person name="Kralova S."/>
            <person name="Pavlinic D."/>
            <person name="Benes V."/>
            <person name="Kopecky J."/>
        </authorList>
    </citation>
    <scope>NUCLEOTIDE SEQUENCE [LARGE SCALE GENOMIC DNA]</scope>
    <source>
        <strain evidence="2 3">15Tr583</strain>
    </source>
</reference>
<protein>
    <recommendedName>
        <fullName evidence="1">Zinc finger CGNR domain-containing protein</fullName>
    </recommendedName>
</protein>
<keyword evidence="3" id="KW-1185">Reference proteome</keyword>